<organism evidence="2 3">
    <name type="scientific">Yoonia algicola</name>
    <dbReference type="NCBI Taxonomy" id="3137368"/>
    <lineage>
        <taxon>Bacteria</taxon>
        <taxon>Pseudomonadati</taxon>
        <taxon>Pseudomonadota</taxon>
        <taxon>Alphaproteobacteria</taxon>
        <taxon>Rhodobacterales</taxon>
        <taxon>Paracoccaceae</taxon>
        <taxon>Yoonia</taxon>
    </lineage>
</organism>
<evidence type="ECO:0000313" key="3">
    <source>
        <dbReference type="Proteomes" id="UP001451782"/>
    </source>
</evidence>
<protein>
    <submittedName>
        <fullName evidence="2">DUF1127 domain-containing protein</fullName>
    </submittedName>
</protein>
<sequence length="73" mass="8318">MTTSVRTTALHTNCQPKPRSVLAGLHEMIAVSRQRRQLRTLDDHMLADIGISRAEAVEEAKQSTWNAPLHWRK</sequence>
<dbReference type="Pfam" id="PF06568">
    <property type="entry name" value="YjiS-like"/>
    <property type="match status" value="1"/>
</dbReference>
<dbReference type="InterPro" id="IPR009506">
    <property type="entry name" value="YjiS-like"/>
</dbReference>
<feature type="domain" description="YjiS-like" evidence="1">
    <location>
        <begin position="33"/>
        <end position="56"/>
    </location>
</feature>
<dbReference type="RefSeq" id="WP_342068603.1">
    <property type="nucleotide sequence ID" value="NZ_CP151762.1"/>
</dbReference>
<name>A0AAN0NDC0_9RHOB</name>
<dbReference type="KEGG" id="yag:AABB28_09680"/>
<evidence type="ECO:0000259" key="1">
    <source>
        <dbReference type="Pfam" id="PF06568"/>
    </source>
</evidence>
<keyword evidence="3" id="KW-1185">Reference proteome</keyword>
<accession>A0AAN0NDC0</accession>
<gene>
    <name evidence="2" type="ORF">AABB28_09680</name>
</gene>
<dbReference type="Proteomes" id="UP001451782">
    <property type="component" value="Chromosome"/>
</dbReference>
<proteinExistence type="predicted"/>
<evidence type="ECO:0000313" key="2">
    <source>
        <dbReference type="EMBL" id="WZU62191.1"/>
    </source>
</evidence>
<dbReference type="AlphaFoldDB" id="A0AAN0NDC0"/>
<dbReference type="EMBL" id="CP151762">
    <property type="protein sequence ID" value="WZU62191.1"/>
    <property type="molecule type" value="Genomic_DNA"/>
</dbReference>
<reference evidence="2 3" key="1">
    <citation type="submission" date="2024-04" db="EMBL/GenBank/DDBJ databases">
        <title>Phylogenomic analyses of a clade within the roseobacter group suggest taxonomic reassignments of species of the genera Aestuariivita, Citreicella, Loktanella, Nautella, Pelagibaca, Ruegeria, Thalassobius, Thiobacimonas and Tropicibacter, and the proposal o.</title>
        <authorList>
            <person name="Jeon C.O."/>
        </authorList>
    </citation>
    <scope>NUCLEOTIDE SEQUENCE [LARGE SCALE GENOMIC DNA]</scope>
    <source>
        <strain evidence="2 3">G8-12</strain>
    </source>
</reference>